<evidence type="ECO:0000313" key="4">
    <source>
        <dbReference type="WBParaSite" id="TCNE_0000334601-mRNA-1"/>
    </source>
</evidence>
<dbReference type="EMBL" id="UYWY01004181">
    <property type="protein sequence ID" value="VDM29063.1"/>
    <property type="molecule type" value="Genomic_DNA"/>
</dbReference>
<proteinExistence type="predicted"/>
<evidence type="ECO:0000313" key="3">
    <source>
        <dbReference type="Proteomes" id="UP000050794"/>
    </source>
</evidence>
<gene>
    <name evidence="2" type="ORF">TCNE_LOCUS3346</name>
</gene>
<protein>
    <submittedName>
        <fullName evidence="4">AT-hook motif nuclear-localized protein</fullName>
    </submittedName>
</protein>
<feature type="compositionally biased region" description="Polar residues" evidence="1">
    <location>
        <begin position="146"/>
        <end position="162"/>
    </location>
</feature>
<sequence length="162" mass="17127">MVNAVPQMPAQPYTTQAMSSTQMTGTTSGLLATGTKRRQSNGTMAEAPSDTKPKRGRPRKLRKEDKCVDDEDVFTQSTTLGEGSAEAKGANGMSTLTDIQLMPPPHLPSMRFPSHHNTVLSPAATQLVPVQSAAVPPPLPPPLSHTLVTTLNTASSHSSQNS</sequence>
<dbReference type="Proteomes" id="UP000050794">
    <property type="component" value="Unassembled WGS sequence"/>
</dbReference>
<dbReference type="WBParaSite" id="TCNE_0000334601-mRNA-1">
    <property type="protein sequence ID" value="TCNE_0000334601-mRNA-1"/>
    <property type="gene ID" value="TCNE_0000334601"/>
</dbReference>
<evidence type="ECO:0000256" key="1">
    <source>
        <dbReference type="SAM" id="MobiDB-lite"/>
    </source>
</evidence>
<name>A0A183U4C6_TOXCA</name>
<evidence type="ECO:0000313" key="2">
    <source>
        <dbReference type="EMBL" id="VDM29063.1"/>
    </source>
</evidence>
<feature type="region of interest" description="Disordered" evidence="1">
    <location>
        <begin position="132"/>
        <end position="162"/>
    </location>
</feature>
<dbReference type="AlphaFoldDB" id="A0A183U4C6"/>
<reference evidence="2 3" key="2">
    <citation type="submission" date="2018-11" db="EMBL/GenBank/DDBJ databases">
        <authorList>
            <consortium name="Pathogen Informatics"/>
        </authorList>
    </citation>
    <scope>NUCLEOTIDE SEQUENCE [LARGE SCALE GENOMIC DNA]</scope>
</reference>
<feature type="compositionally biased region" description="Low complexity" evidence="1">
    <location>
        <begin position="14"/>
        <end position="34"/>
    </location>
</feature>
<accession>A0A183U4C6</accession>
<feature type="region of interest" description="Disordered" evidence="1">
    <location>
        <begin position="1"/>
        <end position="67"/>
    </location>
</feature>
<organism evidence="3 4">
    <name type="scientific">Toxocara canis</name>
    <name type="common">Canine roundworm</name>
    <dbReference type="NCBI Taxonomy" id="6265"/>
    <lineage>
        <taxon>Eukaryota</taxon>
        <taxon>Metazoa</taxon>
        <taxon>Ecdysozoa</taxon>
        <taxon>Nematoda</taxon>
        <taxon>Chromadorea</taxon>
        <taxon>Rhabditida</taxon>
        <taxon>Spirurina</taxon>
        <taxon>Ascaridomorpha</taxon>
        <taxon>Ascaridoidea</taxon>
        <taxon>Toxocaridae</taxon>
        <taxon>Toxocara</taxon>
    </lineage>
</organism>
<reference evidence="4" key="1">
    <citation type="submission" date="2016-06" db="UniProtKB">
        <authorList>
            <consortium name="WormBaseParasite"/>
        </authorList>
    </citation>
    <scope>IDENTIFICATION</scope>
</reference>
<keyword evidence="3" id="KW-1185">Reference proteome</keyword>